<dbReference type="KEGG" id="mgk:FSB76_05905"/>
<dbReference type="GO" id="GO:0003677">
    <property type="term" value="F:DNA binding"/>
    <property type="evidence" value="ECO:0007669"/>
    <property type="project" value="UniProtKB-KW"/>
</dbReference>
<evidence type="ECO:0000313" key="1">
    <source>
        <dbReference type="EMBL" id="QEC75500.1"/>
    </source>
</evidence>
<dbReference type="Proteomes" id="UP000321362">
    <property type="component" value="Chromosome"/>
</dbReference>
<keyword evidence="2" id="KW-1185">Reference proteome</keyword>
<dbReference type="SUPFAM" id="SSF142906">
    <property type="entry name" value="YjbR-like"/>
    <property type="match status" value="1"/>
</dbReference>
<dbReference type="EMBL" id="CP042437">
    <property type="protein sequence ID" value="QEC75500.1"/>
    <property type="molecule type" value="Genomic_DNA"/>
</dbReference>
<dbReference type="PANTHER" id="PTHR35145">
    <property type="entry name" value="CYTOPLASMIC PROTEIN-RELATED"/>
    <property type="match status" value="1"/>
</dbReference>
<reference evidence="1 2" key="1">
    <citation type="journal article" date="2013" name="J. Microbiol.">
        <title>Mucilaginibacter ginsenosidivorax sp. nov., with ginsenoside converting activity isolated from sediment.</title>
        <authorList>
            <person name="Kim J.K."/>
            <person name="Choi T.E."/>
            <person name="Liu Q.M."/>
            <person name="Park H.Y."/>
            <person name="Yi T.H."/>
            <person name="Yoon M.H."/>
            <person name="Kim S.C."/>
            <person name="Im W.T."/>
        </authorList>
    </citation>
    <scope>NUCLEOTIDE SEQUENCE [LARGE SCALE GENOMIC DNA]</scope>
    <source>
        <strain evidence="1 2">KHI28</strain>
    </source>
</reference>
<accession>A0A5B8VVI5</accession>
<dbReference type="AlphaFoldDB" id="A0A5B8VVI5"/>
<dbReference type="PANTHER" id="PTHR35145:SF1">
    <property type="entry name" value="CYTOPLASMIC PROTEIN"/>
    <property type="match status" value="1"/>
</dbReference>
<evidence type="ECO:0000313" key="2">
    <source>
        <dbReference type="Proteomes" id="UP000321362"/>
    </source>
</evidence>
<dbReference type="InterPro" id="IPR007351">
    <property type="entry name" value="YjbR"/>
</dbReference>
<dbReference type="InterPro" id="IPR058532">
    <property type="entry name" value="YjbR/MT2646/Rv2570-like"/>
</dbReference>
<protein>
    <submittedName>
        <fullName evidence="1">MmcQ/YjbR family DNA-binding protein</fullName>
    </submittedName>
</protein>
<sequence>MTIETLQTICHQLPGVTEDIKLDHHLCFNVGGKTFLFTGPDSVPVTAAVKVPDEDFEEALQMECFSPQAYIGRYKWVHIADINCLNEKDWGFYIEQSYRLIVNKLPARVKKQLNIAGE</sequence>
<dbReference type="RefSeq" id="WP_147052643.1">
    <property type="nucleotide sequence ID" value="NZ_CP042437.1"/>
</dbReference>
<name>A0A5B8VVI5_9SPHI</name>
<keyword evidence="1" id="KW-0238">DNA-binding</keyword>
<organism evidence="1 2">
    <name type="scientific">Mucilaginibacter ginsenosidivorax</name>
    <dbReference type="NCBI Taxonomy" id="862126"/>
    <lineage>
        <taxon>Bacteria</taxon>
        <taxon>Pseudomonadati</taxon>
        <taxon>Bacteroidota</taxon>
        <taxon>Sphingobacteriia</taxon>
        <taxon>Sphingobacteriales</taxon>
        <taxon>Sphingobacteriaceae</taxon>
        <taxon>Mucilaginibacter</taxon>
    </lineage>
</organism>
<dbReference type="InterPro" id="IPR038056">
    <property type="entry name" value="YjbR-like_sf"/>
</dbReference>
<gene>
    <name evidence="1" type="ORF">FSB76_05905</name>
</gene>
<proteinExistence type="predicted"/>
<dbReference type="Gene3D" id="3.90.1150.30">
    <property type="match status" value="1"/>
</dbReference>
<dbReference type="Pfam" id="PF04237">
    <property type="entry name" value="YjbR"/>
    <property type="match status" value="1"/>
</dbReference>
<dbReference type="OrthoDB" id="9789813at2"/>